<proteinExistence type="predicted"/>
<dbReference type="AlphaFoldDB" id="A0A8J3YIA9"/>
<keyword evidence="1" id="KW-1133">Transmembrane helix</keyword>
<feature type="transmembrane region" description="Helical" evidence="1">
    <location>
        <begin position="43"/>
        <end position="62"/>
    </location>
</feature>
<evidence type="ECO:0000256" key="1">
    <source>
        <dbReference type="SAM" id="Phobius"/>
    </source>
</evidence>
<keyword evidence="3" id="KW-1185">Reference proteome</keyword>
<reference evidence="2" key="1">
    <citation type="submission" date="2021-01" db="EMBL/GenBank/DDBJ databases">
        <title>Whole genome shotgun sequence of Virgisporangium aliadipatigenens NBRC 105644.</title>
        <authorList>
            <person name="Komaki H."/>
            <person name="Tamura T."/>
        </authorList>
    </citation>
    <scope>NUCLEOTIDE SEQUENCE</scope>
    <source>
        <strain evidence="2">NBRC 105644</strain>
    </source>
</reference>
<accession>A0A8J3YIA9</accession>
<keyword evidence="1" id="KW-0472">Membrane</keyword>
<feature type="transmembrane region" description="Helical" evidence="1">
    <location>
        <begin position="154"/>
        <end position="176"/>
    </location>
</feature>
<protein>
    <submittedName>
        <fullName evidence="2">Uncharacterized protein</fullName>
    </submittedName>
</protein>
<evidence type="ECO:0000313" key="3">
    <source>
        <dbReference type="Proteomes" id="UP000619260"/>
    </source>
</evidence>
<feature type="transmembrane region" description="Helical" evidence="1">
    <location>
        <begin position="68"/>
        <end position="87"/>
    </location>
</feature>
<comment type="caution">
    <text evidence="2">The sequence shown here is derived from an EMBL/GenBank/DDBJ whole genome shotgun (WGS) entry which is preliminary data.</text>
</comment>
<dbReference type="RefSeq" id="WP_203898356.1">
    <property type="nucleotide sequence ID" value="NZ_BOPF01000004.1"/>
</dbReference>
<feature type="transmembrane region" description="Helical" evidence="1">
    <location>
        <begin position="182"/>
        <end position="206"/>
    </location>
</feature>
<evidence type="ECO:0000313" key="2">
    <source>
        <dbReference type="EMBL" id="GIJ44827.1"/>
    </source>
</evidence>
<name>A0A8J3YIA9_9ACTN</name>
<feature type="transmembrane region" description="Helical" evidence="1">
    <location>
        <begin position="117"/>
        <end position="142"/>
    </location>
</feature>
<gene>
    <name evidence="2" type="ORF">Val02_17130</name>
</gene>
<keyword evidence="1" id="KW-0812">Transmembrane</keyword>
<dbReference type="Proteomes" id="UP000619260">
    <property type="component" value="Unassembled WGS sequence"/>
</dbReference>
<sequence>MSAAKAEPAGEREGTVRPELVLIRKGASDRVDRAKRMVSRATGWPLVVRGAIFLFGLIAQALAYPPQALAGAPVLALMLIALLPTLWPRTGFVSGFYILTTLAWLAATTLYDANASLTRLFALAAALYLVHSTAALAAVLPYDAVVPPVVVLRWLLRSLGTVVVATVLSAGGLFLLNRTEPHTYFAATLVGLALTVAVVGVVAYAVRRR</sequence>
<organism evidence="2 3">
    <name type="scientific">Virgisporangium aliadipatigenens</name>
    <dbReference type="NCBI Taxonomy" id="741659"/>
    <lineage>
        <taxon>Bacteria</taxon>
        <taxon>Bacillati</taxon>
        <taxon>Actinomycetota</taxon>
        <taxon>Actinomycetes</taxon>
        <taxon>Micromonosporales</taxon>
        <taxon>Micromonosporaceae</taxon>
        <taxon>Virgisporangium</taxon>
    </lineage>
</organism>
<dbReference type="EMBL" id="BOPF01000004">
    <property type="protein sequence ID" value="GIJ44827.1"/>
    <property type="molecule type" value="Genomic_DNA"/>
</dbReference>
<feature type="transmembrane region" description="Helical" evidence="1">
    <location>
        <begin position="94"/>
        <end position="111"/>
    </location>
</feature>